<reference evidence="11 12" key="1">
    <citation type="journal article" date="2011" name="Science">
        <title>The Selaginella genome identifies genetic changes associated with the evolution of vascular plants.</title>
        <authorList>
            <person name="Banks J.A."/>
            <person name="Nishiyama T."/>
            <person name="Hasebe M."/>
            <person name="Bowman J.L."/>
            <person name="Gribskov M."/>
            <person name="dePamphilis C."/>
            <person name="Albert V.A."/>
            <person name="Aono N."/>
            <person name="Aoyama T."/>
            <person name="Ambrose B.A."/>
            <person name="Ashton N.W."/>
            <person name="Axtell M.J."/>
            <person name="Barker E."/>
            <person name="Barker M.S."/>
            <person name="Bennetzen J.L."/>
            <person name="Bonawitz N.D."/>
            <person name="Chapple C."/>
            <person name="Cheng C."/>
            <person name="Correa L.G."/>
            <person name="Dacre M."/>
            <person name="DeBarry J."/>
            <person name="Dreyer I."/>
            <person name="Elias M."/>
            <person name="Engstrom E.M."/>
            <person name="Estelle M."/>
            <person name="Feng L."/>
            <person name="Finet C."/>
            <person name="Floyd S.K."/>
            <person name="Frommer W.B."/>
            <person name="Fujita T."/>
            <person name="Gramzow L."/>
            <person name="Gutensohn M."/>
            <person name="Harholt J."/>
            <person name="Hattori M."/>
            <person name="Heyl A."/>
            <person name="Hirai T."/>
            <person name="Hiwatashi Y."/>
            <person name="Ishikawa M."/>
            <person name="Iwata M."/>
            <person name="Karol K.G."/>
            <person name="Koehler B."/>
            <person name="Kolukisaoglu U."/>
            <person name="Kubo M."/>
            <person name="Kurata T."/>
            <person name="Lalonde S."/>
            <person name="Li K."/>
            <person name="Li Y."/>
            <person name="Litt A."/>
            <person name="Lyons E."/>
            <person name="Manning G."/>
            <person name="Maruyama T."/>
            <person name="Michael T.P."/>
            <person name="Mikami K."/>
            <person name="Miyazaki S."/>
            <person name="Morinaga S."/>
            <person name="Murata T."/>
            <person name="Mueller-Roeber B."/>
            <person name="Nelson D.R."/>
            <person name="Obara M."/>
            <person name="Oguri Y."/>
            <person name="Olmstead R.G."/>
            <person name="Onodera N."/>
            <person name="Petersen B.L."/>
            <person name="Pils B."/>
            <person name="Prigge M."/>
            <person name="Rensing S.A."/>
            <person name="Riano-Pachon D.M."/>
            <person name="Roberts A.W."/>
            <person name="Sato Y."/>
            <person name="Scheller H.V."/>
            <person name="Schulz B."/>
            <person name="Schulz C."/>
            <person name="Shakirov E.V."/>
            <person name="Shibagaki N."/>
            <person name="Shinohara N."/>
            <person name="Shippen D.E."/>
            <person name="Soerensen I."/>
            <person name="Sotooka R."/>
            <person name="Sugimoto N."/>
            <person name="Sugita M."/>
            <person name="Sumikawa N."/>
            <person name="Tanurdzic M."/>
            <person name="Theissen G."/>
            <person name="Ulvskov P."/>
            <person name="Wakazuki S."/>
            <person name="Weng J.K."/>
            <person name="Willats W.W."/>
            <person name="Wipf D."/>
            <person name="Wolf P.G."/>
            <person name="Yang L."/>
            <person name="Zimmer A.D."/>
            <person name="Zhu Q."/>
            <person name="Mitros T."/>
            <person name="Hellsten U."/>
            <person name="Loque D."/>
            <person name="Otillar R."/>
            <person name="Salamov A."/>
            <person name="Schmutz J."/>
            <person name="Shapiro H."/>
            <person name="Lindquist E."/>
            <person name="Lucas S."/>
            <person name="Rokhsar D."/>
            <person name="Grigoriev I.V."/>
        </authorList>
    </citation>
    <scope>NUCLEOTIDE SEQUENCE [LARGE SCALE GENOMIC DNA]</scope>
</reference>
<protein>
    <submittedName>
        <fullName evidence="11">Uncharacterized protein CYP797H5</fullName>
    </submittedName>
</protein>
<feature type="non-terminal residue" evidence="11">
    <location>
        <position position="1"/>
    </location>
</feature>
<dbReference type="GO" id="GO:0004497">
    <property type="term" value="F:monooxygenase activity"/>
    <property type="evidence" value="ECO:0007669"/>
    <property type="project" value="UniProtKB-KW"/>
</dbReference>
<dbReference type="InParanoid" id="D8SF98"/>
<evidence type="ECO:0000256" key="8">
    <source>
        <dbReference type="PIRSR" id="PIRSR602401-1"/>
    </source>
</evidence>
<dbReference type="Gramene" id="EFJ17114">
    <property type="protein sequence ID" value="EFJ17114"/>
    <property type="gene ID" value="SELMODRAFT_115634"/>
</dbReference>
<feature type="binding site" description="axial binding residue" evidence="8">
    <location>
        <position position="438"/>
    </location>
    <ligand>
        <name>heme</name>
        <dbReference type="ChEBI" id="CHEBI:30413"/>
    </ligand>
    <ligandPart>
        <name>Fe</name>
        <dbReference type="ChEBI" id="CHEBI:18248"/>
    </ligandPart>
</feature>
<evidence type="ECO:0000256" key="5">
    <source>
        <dbReference type="ARBA" id="ARBA00023002"/>
    </source>
</evidence>
<dbReference type="Gene3D" id="1.10.630.10">
    <property type="entry name" value="Cytochrome P450"/>
    <property type="match status" value="1"/>
</dbReference>
<evidence type="ECO:0000256" key="4">
    <source>
        <dbReference type="ARBA" id="ARBA00022723"/>
    </source>
</evidence>
<evidence type="ECO:0000313" key="11">
    <source>
        <dbReference type="EMBL" id="EFJ17114.1"/>
    </source>
</evidence>
<dbReference type="InterPro" id="IPR001128">
    <property type="entry name" value="Cyt_P450"/>
</dbReference>
<dbReference type="FunCoup" id="D8SF98">
    <property type="interactions" value="526"/>
</dbReference>
<dbReference type="STRING" id="88036.D8SF98"/>
<sequence length="500" mass="57249">SVMEFAQYAVVLLITLLFLVLSFKRRLNLPPSPWGLPLIGHLHLLGRMLHLSFQALSTKYGPIVFLRLGMVPAVVISSPELAKEVLKIQDANFASRPYLIMGEYNFYNFRDIGFVPYGDYWKRMRKLCATELFTVKRIESFQGVRTREMRGVLSELVNAADYQKPINMRHLLTTYVFNVVMQILMSKRFFEYGEHEAKMSSEAEDFKHIVFEITEQMLQFHISEFVPAFMRRIDWKIPEMKRIHARQDKFLQRILDDHKARLESETSQPIDFMDIMLQSLKSEGARGEESVKAIVTELLSGGDTSASLIEWTLLELMHNPLILQKAQEEIDTVVGKERLVAESDFDKLEYLQAIVKEAFRIHPPAPLLIHMSTEACKVAGYDIPKGTSTFVNGYAIGRDPAVWEDALQFKPERFLGNSIDVKGQDFELLPFGAGRRMCPGMSLGLKTAQLLLFNLIHSFDWSFVPGKGMDCYELKEQSGTVLWLETPLEVVVSSRLPKPI</sequence>
<evidence type="ECO:0000256" key="10">
    <source>
        <dbReference type="SAM" id="Phobius"/>
    </source>
</evidence>
<evidence type="ECO:0000256" key="6">
    <source>
        <dbReference type="ARBA" id="ARBA00023004"/>
    </source>
</evidence>
<dbReference type="GO" id="GO:0005506">
    <property type="term" value="F:iron ion binding"/>
    <property type="evidence" value="ECO:0007669"/>
    <property type="project" value="InterPro"/>
</dbReference>
<dbReference type="CDD" id="cd20618">
    <property type="entry name" value="CYP71_clan"/>
    <property type="match status" value="1"/>
</dbReference>
<evidence type="ECO:0000256" key="1">
    <source>
        <dbReference type="ARBA" id="ARBA00001971"/>
    </source>
</evidence>
<dbReference type="InterPro" id="IPR002401">
    <property type="entry name" value="Cyt_P450_E_grp-I"/>
</dbReference>
<dbReference type="InterPro" id="IPR036396">
    <property type="entry name" value="Cyt_P450_sf"/>
</dbReference>
<gene>
    <name evidence="11" type="primary">CYP797H5</name>
    <name evidence="11" type="ORF">SELMODRAFT_115634</name>
</gene>
<name>D8SF98_SELML</name>
<evidence type="ECO:0000256" key="9">
    <source>
        <dbReference type="RuleBase" id="RU000461"/>
    </source>
</evidence>
<keyword evidence="7 9" id="KW-0503">Monooxygenase</keyword>
<accession>D8SF98</accession>
<dbReference type="HOGENOM" id="CLU_001570_4_0_1"/>
<dbReference type="EMBL" id="GL377616">
    <property type="protein sequence ID" value="EFJ17114.1"/>
    <property type="molecule type" value="Genomic_DNA"/>
</dbReference>
<evidence type="ECO:0000256" key="7">
    <source>
        <dbReference type="ARBA" id="ARBA00023033"/>
    </source>
</evidence>
<keyword evidence="10" id="KW-1133">Transmembrane helix</keyword>
<keyword evidence="5 9" id="KW-0560">Oxidoreductase</keyword>
<keyword evidence="3 8" id="KW-0349">Heme</keyword>
<dbReference type="PRINTS" id="PR00385">
    <property type="entry name" value="P450"/>
</dbReference>
<keyword evidence="10" id="KW-0472">Membrane</keyword>
<dbReference type="Proteomes" id="UP000001514">
    <property type="component" value="Unassembled WGS sequence"/>
</dbReference>
<dbReference type="SUPFAM" id="SSF48264">
    <property type="entry name" value="Cytochrome P450"/>
    <property type="match status" value="1"/>
</dbReference>
<dbReference type="PROSITE" id="PS00086">
    <property type="entry name" value="CYTOCHROME_P450"/>
    <property type="match status" value="1"/>
</dbReference>
<comment type="cofactor">
    <cofactor evidence="1 8">
        <name>heme</name>
        <dbReference type="ChEBI" id="CHEBI:30413"/>
    </cofactor>
</comment>
<evidence type="ECO:0000313" key="12">
    <source>
        <dbReference type="Proteomes" id="UP000001514"/>
    </source>
</evidence>
<dbReference type="GO" id="GO:0044550">
    <property type="term" value="P:secondary metabolite biosynthetic process"/>
    <property type="evidence" value="ECO:0007669"/>
    <property type="project" value="UniProtKB-ARBA"/>
</dbReference>
<dbReference type="KEGG" id="smo:SELMODRAFT_115634"/>
<dbReference type="GO" id="GO:0020037">
    <property type="term" value="F:heme binding"/>
    <property type="evidence" value="ECO:0007669"/>
    <property type="project" value="InterPro"/>
</dbReference>
<feature type="transmembrane region" description="Helical" evidence="10">
    <location>
        <begin position="6"/>
        <end position="23"/>
    </location>
</feature>
<dbReference type="Pfam" id="PF00067">
    <property type="entry name" value="p450"/>
    <property type="match status" value="1"/>
</dbReference>
<dbReference type="eggNOG" id="KOG0156">
    <property type="taxonomic scope" value="Eukaryota"/>
</dbReference>
<evidence type="ECO:0000256" key="2">
    <source>
        <dbReference type="ARBA" id="ARBA00010617"/>
    </source>
</evidence>
<organism evidence="12">
    <name type="scientific">Selaginella moellendorffii</name>
    <name type="common">Spikemoss</name>
    <dbReference type="NCBI Taxonomy" id="88036"/>
    <lineage>
        <taxon>Eukaryota</taxon>
        <taxon>Viridiplantae</taxon>
        <taxon>Streptophyta</taxon>
        <taxon>Embryophyta</taxon>
        <taxon>Tracheophyta</taxon>
        <taxon>Lycopodiopsida</taxon>
        <taxon>Selaginellales</taxon>
        <taxon>Selaginellaceae</taxon>
        <taxon>Selaginella</taxon>
    </lineage>
</organism>
<evidence type="ECO:0000256" key="3">
    <source>
        <dbReference type="ARBA" id="ARBA00022617"/>
    </source>
</evidence>
<dbReference type="AlphaFoldDB" id="D8SF98"/>
<keyword evidence="6 8" id="KW-0408">Iron</keyword>
<dbReference type="InterPro" id="IPR017972">
    <property type="entry name" value="Cyt_P450_CS"/>
</dbReference>
<dbReference type="OrthoDB" id="442633at2759"/>
<dbReference type="GO" id="GO:0016705">
    <property type="term" value="F:oxidoreductase activity, acting on paired donors, with incorporation or reduction of molecular oxygen"/>
    <property type="evidence" value="ECO:0007669"/>
    <property type="project" value="InterPro"/>
</dbReference>
<keyword evidence="10" id="KW-0812">Transmembrane</keyword>
<dbReference type="GeneID" id="9634536"/>
<keyword evidence="4 8" id="KW-0479">Metal-binding</keyword>
<dbReference type="PRINTS" id="PR00463">
    <property type="entry name" value="EP450I"/>
</dbReference>
<dbReference type="PANTHER" id="PTHR47944">
    <property type="entry name" value="CYTOCHROME P450 98A9"/>
    <property type="match status" value="1"/>
</dbReference>
<proteinExistence type="inferred from homology"/>
<dbReference type="FunFam" id="1.10.630.10:FF:000126">
    <property type="entry name" value="Predicted protein"/>
    <property type="match status" value="1"/>
</dbReference>
<dbReference type="PANTHER" id="PTHR47944:SF4">
    <property type="entry name" value="OS09G0441700 PROTEIN"/>
    <property type="match status" value="1"/>
</dbReference>
<keyword evidence="12" id="KW-1185">Reference proteome</keyword>
<comment type="similarity">
    <text evidence="2 9">Belongs to the cytochrome P450 family.</text>
</comment>